<evidence type="ECO:0000313" key="10">
    <source>
        <dbReference type="Proteomes" id="UP000756387"/>
    </source>
</evidence>
<dbReference type="NCBIfam" id="TIGR02983">
    <property type="entry name" value="SigE-fam_strep"/>
    <property type="match status" value="1"/>
</dbReference>
<evidence type="ECO:0000256" key="4">
    <source>
        <dbReference type="ARBA" id="ARBA00023125"/>
    </source>
</evidence>
<protein>
    <submittedName>
        <fullName evidence="9">SigE family RNA polymerase sigma factor</fullName>
    </submittedName>
</protein>
<comment type="similarity">
    <text evidence="1">Belongs to the sigma-70 factor family. ECF subfamily.</text>
</comment>
<evidence type="ECO:0000256" key="6">
    <source>
        <dbReference type="SAM" id="MobiDB-lite"/>
    </source>
</evidence>
<dbReference type="InterPro" id="IPR013325">
    <property type="entry name" value="RNA_pol_sigma_r2"/>
</dbReference>
<dbReference type="EMBL" id="JADCSA010000021">
    <property type="protein sequence ID" value="MBE7325988.1"/>
    <property type="molecule type" value="Genomic_DNA"/>
</dbReference>
<dbReference type="SUPFAM" id="SSF88946">
    <property type="entry name" value="Sigma2 domain of RNA polymerase sigma factors"/>
    <property type="match status" value="1"/>
</dbReference>
<dbReference type="InterPro" id="IPR014325">
    <property type="entry name" value="RNA_pol_sigma-E_actinobac"/>
</dbReference>
<dbReference type="Pfam" id="PF04542">
    <property type="entry name" value="Sigma70_r2"/>
    <property type="match status" value="1"/>
</dbReference>
<dbReference type="CDD" id="cd06171">
    <property type="entry name" value="Sigma70_r4"/>
    <property type="match status" value="1"/>
</dbReference>
<evidence type="ECO:0000256" key="3">
    <source>
        <dbReference type="ARBA" id="ARBA00023082"/>
    </source>
</evidence>
<dbReference type="Gene3D" id="1.10.10.10">
    <property type="entry name" value="Winged helix-like DNA-binding domain superfamily/Winged helix DNA-binding domain"/>
    <property type="match status" value="1"/>
</dbReference>
<dbReference type="RefSeq" id="WP_193639318.1">
    <property type="nucleotide sequence ID" value="NZ_JADCSA010000021.1"/>
</dbReference>
<feature type="domain" description="RNA polymerase sigma factor 70 region 4 type 2" evidence="8">
    <location>
        <begin position="114"/>
        <end position="165"/>
    </location>
</feature>
<proteinExistence type="inferred from homology"/>
<evidence type="ECO:0000256" key="1">
    <source>
        <dbReference type="ARBA" id="ARBA00010641"/>
    </source>
</evidence>
<dbReference type="PANTHER" id="PTHR43133">
    <property type="entry name" value="RNA POLYMERASE ECF-TYPE SIGMA FACTO"/>
    <property type="match status" value="1"/>
</dbReference>
<feature type="region of interest" description="Disordered" evidence="6">
    <location>
        <begin position="169"/>
        <end position="191"/>
    </location>
</feature>
<gene>
    <name evidence="9" type="ORF">IEQ44_15165</name>
</gene>
<dbReference type="InterPro" id="IPR007627">
    <property type="entry name" value="RNA_pol_sigma70_r2"/>
</dbReference>
<evidence type="ECO:0000256" key="5">
    <source>
        <dbReference type="ARBA" id="ARBA00023163"/>
    </source>
</evidence>
<evidence type="ECO:0000259" key="8">
    <source>
        <dbReference type="Pfam" id="PF08281"/>
    </source>
</evidence>
<dbReference type="InterPro" id="IPR013324">
    <property type="entry name" value="RNA_pol_sigma_r3/r4-like"/>
</dbReference>
<evidence type="ECO:0000259" key="7">
    <source>
        <dbReference type="Pfam" id="PF04542"/>
    </source>
</evidence>
<dbReference type="Gene3D" id="1.10.1740.10">
    <property type="match status" value="1"/>
</dbReference>
<dbReference type="Pfam" id="PF08281">
    <property type="entry name" value="Sigma70_r4_2"/>
    <property type="match status" value="1"/>
</dbReference>
<keyword evidence="2" id="KW-0805">Transcription regulation</keyword>
<dbReference type="InterPro" id="IPR036388">
    <property type="entry name" value="WH-like_DNA-bd_sf"/>
</dbReference>
<dbReference type="Proteomes" id="UP000756387">
    <property type="component" value="Unassembled WGS sequence"/>
</dbReference>
<dbReference type="InterPro" id="IPR013249">
    <property type="entry name" value="RNA_pol_sigma70_r4_t2"/>
</dbReference>
<keyword evidence="3" id="KW-0731">Sigma factor</keyword>
<evidence type="ECO:0000256" key="2">
    <source>
        <dbReference type="ARBA" id="ARBA00023015"/>
    </source>
</evidence>
<keyword evidence="10" id="KW-1185">Reference proteome</keyword>
<keyword evidence="5" id="KW-0804">Transcription</keyword>
<organism evidence="9 10">
    <name type="scientific">Nocardioides malaquae</name>
    <dbReference type="NCBI Taxonomy" id="2773426"/>
    <lineage>
        <taxon>Bacteria</taxon>
        <taxon>Bacillati</taxon>
        <taxon>Actinomycetota</taxon>
        <taxon>Actinomycetes</taxon>
        <taxon>Propionibacteriales</taxon>
        <taxon>Nocardioidaceae</taxon>
        <taxon>Nocardioides</taxon>
    </lineage>
</organism>
<dbReference type="SUPFAM" id="SSF88659">
    <property type="entry name" value="Sigma3 and sigma4 domains of RNA polymerase sigma factors"/>
    <property type="match status" value="1"/>
</dbReference>
<accession>A0ABR9RWM6</accession>
<evidence type="ECO:0000313" key="9">
    <source>
        <dbReference type="EMBL" id="MBE7325988.1"/>
    </source>
</evidence>
<feature type="domain" description="RNA polymerase sigma-70 region 2" evidence="7">
    <location>
        <begin position="30"/>
        <end position="89"/>
    </location>
</feature>
<dbReference type="InterPro" id="IPR014284">
    <property type="entry name" value="RNA_pol_sigma-70_dom"/>
</dbReference>
<keyword evidence="4" id="KW-0238">DNA-binding</keyword>
<dbReference type="PANTHER" id="PTHR43133:SF50">
    <property type="entry name" value="ECF RNA POLYMERASE SIGMA FACTOR SIGM"/>
    <property type="match status" value="1"/>
</dbReference>
<name>A0ABR9RWM6_9ACTN</name>
<dbReference type="NCBIfam" id="TIGR02937">
    <property type="entry name" value="sigma70-ECF"/>
    <property type="match status" value="1"/>
</dbReference>
<comment type="caution">
    <text evidence="9">The sequence shown here is derived from an EMBL/GenBank/DDBJ whole genome shotgun (WGS) entry which is preliminary data.</text>
</comment>
<dbReference type="InterPro" id="IPR039425">
    <property type="entry name" value="RNA_pol_sigma-70-like"/>
</dbReference>
<sequence>MTATLQGTQAARSRPPAERVDFDDFIAVRSPALLRTAYLLTHDHALAEDLLQTALAKAWFAWKRIDDHPEAYVRRILVTTYASWWRRKWNGEQAHDALPERPAGETGDAEARHDLWQAMARLPRRQRAVVVLRYFEDLSVAETAAALEISPGTVKSQLSKALAKLRIDPRLADVSHPTHPTPSAESEGGQR</sequence>
<reference evidence="9 10" key="1">
    <citation type="submission" date="2020-10" db="EMBL/GenBank/DDBJ databases">
        <title>Nocardioides sp. isolated from sludge.</title>
        <authorList>
            <person name="Zhang X."/>
        </authorList>
    </citation>
    <scope>NUCLEOTIDE SEQUENCE [LARGE SCALE GENOMIC DNA]</scope>
    <source>
        <strain evidence="9 10">Y6</strain>
    </source>
</reference>